<comment type="caution">
    <text evidence="2">The sequence shown here is derived from an EMBL/GenBank/DDBJ whole genome shotgun (WGS) entry which is preliminary data.</text>
</comment>
<feature type="region of interest" description="Disordered" evidence="1">
    <location>
        <begin position="1"/>
        <end position="22"/>
    </location>
</feature>
<protein>
    <submittedName>
        <fullName evidence="2">Uncharacterized protein</fullName>
    </submittedName>
</protein>
<feature type="region of interest" description="Disordered" evidence="1">
    <location>
        <begin position="95"/>
        <end position="116"/>
    </location>
</feature>
<sequence>MTAVPLWPSRRAGLSGGKGVSETVSAHPRAFVTLTAPSFDPSTRTATATATRCVDGVRGGRQGTDRTATWSPWREKRHGRRHAFLCSRFDQADAGWAGPRGSGQERQAPPQRRQRAHRLPAQAYLVLGLHRMLYNCFLLTGQAEAVALRSCDGSYLVIVDQQVIPVDWPALHPSGHLVRISVQREQGQSAVTQHRFHGSVASEEDGSPRSC</sequence>
<dbReference type="Proteomes" id="UP000295136">
    <property type="component" value="Unassembled WGS sequence"/>
</dbReference>
<dbReference type="AlphaFoldDB" id="A0A4R5FED2"/>
<evidence type="ECO:0000256" key="1">
    <source>
        <dbReference type="SAM" id="MobiDB-lite"/>
    </source>
</evidence>
<dbReference type="RefSeq" id="WP_132632073.1">
    <property type="nucleotide sequence ID" value="NZ_SMLD01000054.1"/>
</dbReference>
<evidence type="ECO:0000313" key="3">
    <source>
        <dbReference type="Proteomes" id="UP000295136"/>
    </source>
</evidence>
<accession>A0A4R5FED2</accession>
<gene>
    <name evidence="2" type="ORF">E1295_21215</name>
</gene>
<organism evidence="2 3">
    <name type="scientific">Nonomuraea mesophila</name>
    <dbReference type="NCBI Taxonomy" id="2530382"/>
    <lineage>
        <taxon>Bacteria</taxon>
        <taxon>Bacillati</taxon>
        <taxon>Actinomycetota</taxon>
        <taxon>Actinomycetes</taxon>
        <taxon>Streptosporangiales</taxon>
        <taxon>Streptosporangiaceae</taxon>
        <taxon>Nonomuraea</taxon>
    </lineage>
</organism>
<name>A0A4R5FED2_9ACTN</name>
<evidence type="ECO:0000313" key="2">
    <source>
        <dbReference type="EMBL" id="TDE48517.1"/>
    </source>
</evidence>
<keyword evidence="3" id="KW-1185">Reference proteome</keyword>
<dbReference type="InterPro" id="IPR046828">
    <property type="entry name" value="RepSA"/>
</dbReference>
<dbReference type="EMBL" id="SMLD01000054">
    <property type="protein sequence ID" value="TDE48517.1"/>
    <property type="molecule type" value="Genomic_DNA"/>
</dbReference>
<dbReference type="Pfam" id="PF20199">
    <property type="entry name" value="RepSA"/>
    <property type="match status" value="1"/>
</dbReference>
<reference evidence="2 3" key="1">
    <citation type="submission" date="2019-03" db="EMBL/GenBank/DDBJ databases">
        <title>Draft genome sequences of novel Actinobacteria.</title>
        <authorList>
            <person name="Sahin N."/>
            <person name="Ay H."/>
            <person name="Saygin H."/>
        </authorList>
    </citation>
    <scope>NUCLEOTIDE SEQUENCE [LARGE SCALE GENOMIC DNA]</scope>
    <source>
        <strain evidence="2 3">6K102</strain>
    </source>
</reference>
<proteinExistence type="predicted"/>
<feature type="region of interest" description="Disordered" evidence="1">
    <location>
        <begin position="191"/>
        <end position="211"/>
    </location>
</feature>